<name>V3Z6M6_LOTGI</name>
<dbReference type="PANTHER" id="PTHR11690">
    <property type="entry name" value="AMILORIDE-SENSITIVE SODIUM CHANNEL-RELATED"/>
    <property type="match status" value="1"/>
</dbReference>
<comment type="subcellular location">
    <subcellularLocation>
        <location evidence="1">Membrane</location>
        <topology evidence="1">Multi-pass membrane protein</topology>
    </subcellularLocation>
</comment>
<dbReference type="GeneID" id="20240566"/>
<evidence type="ECO:0000256" key="7">
    <source>
        <dbReference type="ARBA" id="ARBA00023065"/>
    </source>
</evidence>
<dbReference type="Proteomes" id="UP000030746">
    <property type="component" value="Unassembled WGS sequence"/>
</dbReference>
<keyword evidence="2 11" id="KW-0813">Transport</keyword>
<sequence>MLGALALATKIGTLPLAFLIFQRLHKMKTASDCTHLDYYPPCSKDIYFNDLELSGCNCLHACVQSTHMVTVTSLEKPSDDKTISLRIFFGNSLVTEIVQKSLHNMEAFLANIGGIIGLFLGFSVVSLIEIIELFALFMAKKCTKSRIGNPT</sequence>
<keyword evidence="9 11" id="KW-0739">Sodium transport</keyword>
<comment type="similarity">
    <text evidence="11">Belongs to the amiloride-sensitive sodium channel (TC 1.A.6) family.</text>
</comment>
<accession>V3Z6M6</accession>
<dbReference type="InterPro" id="IPR001873">
    <property type="entry name" value="ENaC"/>
</dbReference>
<evidence type="ECO:0000256" key="5">
    <source>
        <dbReference type="ARBA" id="ARBA00022989"/>
    </source>
</evidence>
<keyword evidence="13" id="KW-0732">Signal</keyword>
<evidence type="ECO:0000256" key="13">
    <source>
        <dbReference type="SAM" id="SignalP"/>
    </source>
</evidence>
<keyword evidence="7 11" id="KW-0406">Ion transport</keyword>
<dbReference type="PANTHER" id="PTHR11690:SF248">
    <property type="entry name" value="PICKPOCKET 17, ISOFORM A"/>
    <property type="match status" value="1"/>
</dbReference>
<keyword evidence="3 11" id="KW-0894">Sodium channel</keyword>
<keyword evidence="8 12" id="KW-0472">Membrane</keyword>
<dbReference type="Pfam" id="PF00858">
    <property type="entry name" value="ASC"/>
    <property type="match status" value="1"/>
</dbReference>
<evidence type="ECO:0000256" key="6">
    <source>
        <dbReference type="ARBA" id="ARBA00023053"/>
    </source>
</evidence>
<evidence type="ECO:0000256" key="8">
    <source>
        <dbReference type="ARBA" id="ARBA00023136"/>
    </source>
</evidence>
<evidence type="ECO:0000256" key="3">
    <source>
        <dbReference type="ARBA" id="ARBA00022461"/>
    </source>
</evidence>
<dbReference type="EMBL" id="KB203083">
    <property type="protein sequence ID" value="ESO86428.1"/>
    <property type="molecule type" value="Genomic_DNA"/>
</dbReference>
<evidence type="ECO:0000256" key="10">
    <source>
        <dbReference type="ARBA" id="ARBA00023303"/>
    </source>
</evidence>
<evidence type="ECO:0000256" key="4">
    <source>
        <dbReference type="ARBA" id="ARBA00022692"/>
    </source>
</evidence>
<evidence type="ECO:0000313" key="15">
    <source>
        <dbReference type="Proteomes" id="UP000030746"/>
    </source>
</evidence>
<evidence type="ECO:0000256" key="11">
    <source>
        <dbReference type="RuleBase" id="RU000679"/>
    </source>
</evidence>
<reference evidence="14 15" key="1">
    <citation type="journal article" date="2013" name="Nature">
        <title>Insights into bilaterian evolution from three spiralian genomes.</title>
        <authorList>
            <person name="Simakov O."/>
            <person name="Marletaz F."/>
            <person name="Cho S.J."/>
            <person name="Edsinger-Gonzales E."/>
            <person name="Havlak P."/>
            <person name="Hellsten U."/>
            <person name="Kuo D.H."/>
            <person name="Larsson T."/>
            <person name="Lv J."/>
            <person name="Arendt D."/>
            <person name="Savage R."/>
            <person name="Osoegawa K."/>
            <person name="de Jong P."/>
            <person name="Grimwood J."/>
            <person name="Chapman J.A."/>
            <person name="Shapiro H."/>
            <person name="Aerts A."/>
            <person name="Otillar R.P."/>
            <person name="Terry A.Y."/>
            <person name="Boore J.L."/>
            <person name="Grigoriev I.V."/>
            <person name="Lindberg D.R."/>
            <person name="Seaver E.C."/>
            <person name="Weisblat D.A."/>
            <person name="Putnam N.H."/>
            <person name="Rokhsar D.S."/>
        </authorList>
    </citation>
    <scope>NUCLEOTIDE SEQUENCE [LARGE SCALE GENOMIC DNA]</scope>
</reference>
<evidence type="ECO:0000256" key="12">
    <source>
        <dbReference type="SAM" id="Phobius"/>
    </source>
</evidence>
<evidence type="ECO:0000313" key="14">
    <source>
        <dbReference type="EMBL" id="ESO86428.1"/>
    </source>
</evidence>
<feature type="transmembrane region" description="Helical" evidence="12">
    <location>
        <begin position="108"/>
        <end position="137"/>
    </location>
</feature>
<keyword evidence="5 12" id="KW-1133">Transmembrane helix</keyword>
<dbReference type="GO" id="GO:0005886">
    <property type="term" value="C:plasma membrane"/>
    <property type="evidence" value="ECO:0007669"/>
    <property type="project" value="TreeGrafter"/>
</dbReference>
<organism evidence="14 15">
    <name type="scientific">Lottia gigantea</name>
    <name type="common">Giant owl limpet</name>
    <dbReference type="NCBI Taxonomy" id="225164"/>
    <lineage>
        <taxon>Eukaryota</taxon>
        <taxon>Metazoa</taxon>
        <taxon>Spiralia</taxon>
        <taxon>Lophotrochozoa</taxon>
        <taxon>Mollusca</taxon>
        <taxon>Gastropoda</taxon>
        <taxon>Patellogastropoda</taxon>
        <taxon>Lottioidea</taxon>
        <taxon>Lottiidae</taxon>
        <taxon>Lottia</taxon>
    </lineage>
</organism>
<keyword evidence="4 11" id="KW-0812">Transmembrane</keyword>
<dbReference type="GO" id="GO:0015280">
    <property type="term" value="F:ligand-gated sodium channel activity"/>
    <property type="evidence" value="ECO:0007669"/>
    <property type="project" value="TreeGrafter"/>
</dbReference>
<protein>
    <submittedName>
        <fullName evidence="14">Uncharacterized protein</fullName>
    </submittedName>
</protein>
<keyword evidence="10 11" id="KW-0407">Ion channel</keyword>
<evidence type="ECO:0000256" key="2">
    <source>
        <dbReference type="ARBA" id="ARBA00022448"/>
    </source>
</evidence>
<feature type="signal peptide" evidence="13">
    <location>
        <begin position="1"/>
        <end position="15"/>
    </location>
</feature>
<feature type="chain" id="PRO_5012565276" evidence="13">
    <location>
        <begin position="16"/>
        <end position="151"/>
    </location>
</feature>
<evidence type="ECO:0000256" key="9">
    <source>
        <dbReference type="ARBA" id="ARBA00023201"/>
    </source>
</evidence>
<dbReference type="KEGG" id="lgi:LOTGIDRAFT_167241"/>
<keyword evidence="6" id="KW-0915">Sodium</keyword>
<dbReference type="HOGENOM" id="CLU_1733575_0_0_1"/>
<evidence type="ECO:0000256" key="1">
    <source>
        <dbReference type="ARBA" id="ARBA00004141"/>
    </source>
</evidence>
<dbReference type="CTD" id="20240566"/>
<gene>
    <name evidence="14" type="ORF">LOTGIDRAFT_167241</name>
</gene>
<keyword evidence="15" id="KW-1185">Reference proteome</keyword>
<dbReference type="AlphaFoldDB" id="V3Z6M6"/>
<dbReference type="Gene3D" id="1.10.287.770">
    <property type="entry name" value="YojJ-like"/>
    <property type="match status" value="1"/>
</dbReference>
<proteinExistence type="inferred from homology"/>
<dbReference type="RefSeq" id="XP_009062962.1">
    <property type="nucleotide sequence ID" value="XM_009064714.1"/>
</dbReference>